<dbReference type="SUPFAM" id="SSF103473">
    <property type="entry name" value="MFS general substrate transporter"/>
    <property type="match status" value="1"/>
</dbReference>
<sequence length="355" mass="37690">MIASAKAIDGGGVALVYIAGIAPGAITKATSPFWFDYVGYRTRLGAASILMALSFSFIGLFDALIPQLAGVAFCSAQSALGEASLLALASRYPNNGAQAVAAWSSGTGVAGVFGYAWVAILGHFLPEKGVQFAAVATLPPLYVFAASVLLRGKDHHGEQPLRVALGGGARLAFALSLWPVAGAIFAVYFAEYAMQSGVWAAMGFPVHKKSARNSFYEYANWLYQCGVLVSRSSGFFVKSNLRREPLWLMSAAQWVLLLFFSLDAAHHWWYDDTIYPLCFVVGLFGGAVYVFGFRLLAASVEPQLRETAMTVGAFAADSGILLSNVLGLFLQACLYKANSIHGASVDVPVCSSSSS</sequence>
<feature type="transmembrane region" description="Helical" evidence="7">
    <location>
        <begin position="274"/>
        <end position="296"/>
    </location>
</feature>
<evidence type="ECO:0000256" key="1">
    <source>
        <dbReference type="ARBA" id="ARBA00004127"/>
    </source>
</evidence>
<dbReference type="Pfam" id="PF02487">
    <property type="entry name" value="CLN3"/>
    <property type="match status" value="2"/>
</dbReference>
<dbReference type="EMBL" id="JAQMWT010000575">
    <property type="protein sequence ID" value="KAJ8599252.1"/>
    <property type="molecule type" value="Genomic_DNA"/>
</dbReference>
<evidence type="ECO:0000256" key="3">
    <source>
        <dbReference type="ARBA" id="ARBA00022448"/>
    </source>
</evidence>
<evidence type="ECO:0000256" key="6">
    <source>
        <dbReference type="ARBA" id="ARBA00023136"/>
    </source>
</evidence>
<evidence type="ECO:0000256" key="5">
    <source>
        <dbReference type="ARBA" id="ARBA00022989"/>
    </source>
</evidence>
<keyword evidence="6 7" id="KW-0472">Membrane</keyword>
<dbReference type="AlphaFoldDB" id="A0AAD7U6M3"/>
<evidence type="ECO:0000313" key="8">
    <source>
        <dbReference type="EMBL" id="KAJ8599252.1"/>
    </source>
</evidence>
<comment type="subcellular location">
    <subcellularLocation>
        <location evidence="1">Endomembrane system</location>
        <topology evidence="1">Multi-pass membrane protein</topology>
    </subcellularLocation>
</comment>
<feature type="transmembrane region" description="Helical" evidence="7">
    <location>
        <begin position="246"/>
        <end position="268"/>
    </location>
</feature>
<dbReference type="PANTHER" id="PTHR10981:SF0">
    <property type="entry name" value="BATTENIN"/>
    <property type="match status" value="1"/>
</dbReference>
<dbReference type="GO" id="GO:0012505">
    <property type="term" value="C:endomembrane system"/>
    <property type="evidence" value="ECO:0007669"/>
    <property type="project" value="UniProtKB-SubCell"/>
</dbReference>
<feature type="transmembrane region" description="Helical" evidence="7">
    <location>
        <begin position="100"/>
        <end position="124"/>
    </location>
</feature>
<dbReference type="InterPro" id="IPR036259">
    <property type="entry name" value="MFS_trans_sf"/>
</dbReference>
<dbReference type="GO" id="GO:0005773">
    <property type="term" value="C:vacuole"/>
    <property type="evidence" value="ECO:0007669"/>
    <property type="project" value="TreeGrafter"/>
</dbReference>
<proteinExistence type="inferred from homology"/>
<keyword evidence="5 7" id="KW-1133">Transmembrane helix</keyword>
<evidence type="ECO:0000313" key="9">
    <source>
        <dbReference type="Proteomes" id="UP001230188"/>
    </source>
</evidence>
<name>A0AAD7U6M3_9STRA</name>
<protein>
    <recommendedName>
        <fullName evidence="10">Battenin</fullName>
    </recommendedName>
</protein>
<feature type="transmembrane region" description="Helical" evidence="7">
    <location>
        <begin position="130"/>
        <end position="150"/>
    </location>
</feature>
<comment type="caution">
    <text evidence="8">The sequence shown here is derived from an EMBL/GenBank/DDBJ whole genome shotgun (WGS) entry which is preliminary data.</text>
</comment>
<keyword evidence="4 7" id="KW-0812">Transmembrane</keyword>
<keyword evidence="9" id="KW-1185">Reference proteome</keyword>
<dbReference type="InterPro" id="IPR003492">
    <property type="entry name" value="Battenin_disease_Cln3"/>
</dbReference>
<feature type="transmembrane region" description="Helical" evidence="7">
    <location>
        <begin position="171"/>
        <end position="190"/>
    </location>
</feature>
<dbReference type="GO" id="GO:0016020">
    <property type="term" value="C:membrane"/>
    <property type="evidence" value="ECO:0007669"/>
    <property type="project" value="UniProtKB-UniRule"/>
</dbReference>
<dbReference type="PANTHER" id="PTHR10981">
    <property type="entry name" value="BATTENIN"/>
    <property type="match status" value="1"/>
</dbReference>
<keyword evidence="3" id="KW-0813">Transport</keyword>
<evidence type="ECO:0000256" key="7">
    <source>
        <dbReference type="RuleBase" id="RU361113"/>
    </source>
</evidence>
<dbReference type="Gene3D" id="1.20.1250.20">
    <property type="entry name" value="MFS general substrate transporter like domains"/>
    <property type="match status" value="1"/>
</dbReference>
<dbReference type="PRINTS" id="PR01315">
    <property type="entry name" value="BATTENIN"/>
</dbReference>
<accession>A0AAD7U6M3</accession>
<comment type="similarity">
    <text evidence="2 7">Belongs to the battenin family.</text>
</comment>
<evidence type="ECO:0000256" key="4">
    <source>
        <dbReference type="ARBA" id="ARBA00022692"/>
    </source>
</evidence>
<evidence type="ECO:0000256" key="2">
    <source>
        <dbReference type="ARBA" id="ARBA00007467"/>
    </source>
</evidence>
<feature type="transmembrane region" description="Helical" evidence="7">
    <location>
        <begin position="308"/>
        <end position="330"/>
    </location>
</feature>
<gene>
    <name evidence="8" type="ORF">CTAYLR_006210</name>
</gene>
<dbReference type="GO" id="GO:0051453">
    <property type="term" value="P:regulation of intracellular pH"/>
    <property type="evidence" value="ECO:0007669"/>
    <property type="project" value="TreeGrafter"/>
</dbReference>
<organism evidence="8 9">
    <name type="scientific">Chrysophaeum taylorii</name>
    <dbReference type="NCBI Taxonomy" id="2483200"/>
    <lineage>
        <taxon>Eukaryota</taxon>
        <taxon>Sar</taxon>
        <taxon>Stramenopiles</taxon>
        <taxon>Ochrophyta</taxon>
        <taxon>Pelagophyceae</taxon>
        <taxon>Pelagomonadales</taxon>
        <taxon>Pelagomonadaceae</taxon>
        <taxon>Chrysophaeum</taxon>
    </lineage>
</organism>
<reference evidence="8" key="1">
    <citation type="submission" date="2023-01" db="EMBL/GenBank/DDBJ databases">
        <title>Metagenome sequencing of chrysophaentin producing Chrysophaeum taylorii.</title>
        <authorList>
            <person name="Davison J."/>
            <person name="Bewley C."/>
        </authorList>
    </citation>
    <scope>NUCLEOTIDE SEQUENCE</scope>
    <source>
        <strain evidence="8">NIES-1699</strain>
    </source>
</reference>
<feature type="transmembrane region" description="Helical" evidence="7">
    <location>
        <begin position="44"/>
        <end position="61"/>
    </location>
</feature>
<evidence type="ECO:0008006" key="10">
    <source>
        <dbReference type="Google" id="ProtNLM"/>
    </source>
</evidence>
<dbReference type="Proteomes" id="UP001230188">
    <property type="component" value="Unassembled WGS sequence"/>
</dbReference>